<sequence>MALGVLAATPVASLLPARQLRAAAVRLAELLPAGFRQEASLETFVALGGLSRDEAAALRRRQLAQKLTSLAFFLKQLGGSSVYEIAVEGREHVAEALAGGRGAVIWIADFVFASEVVRQAFHELGQPLTHVIRPEHGFSSTCFGVRCLNPVHMKVGRRHVREFVVFDRDRPDDARRRLEQRLGENGLISLLACAYEGRTLVRTPFMRGKLQLATGAPALAFKMGCPILPVFTRPSPEAPHFTVSIGSPLMMSGTDRRAAIMEATEDFVARLAPCVGTHPELWRGWSSLTE</sequence>
<gene>
    <name evidence="1" type="ORF">JHL16_24315</name>
</gene>
<name>A0ACC5RA98_9HYPH</name>
<keyword evidence="2" id="KW-1185">Reference proteome</keyword>
<protein>
    <submittedName>
        <fullName evidence="1">Uncharacterized protein</fullName>
    </submittedName>
</protein>
<proteinExistence type="predicted"/>
<dbReference type="EMBL" id="JAENHL010000008">
    <property type="protein sequence ID" value="MBK1869507.1"/>
    <property type="molecule type" value="Genomic_DNA"/>
</dbReference>
<reference evidence="1" key="1">
    <citation type="submission" date="2021-01" db="EMBL/GenBank/DDBJ databases">
        <authorList>
            <person name="Sun Q."/>
        </authorList>
    </citation>
    <scope>NUCLEOTIDE SEQUENCE</scope>
    <source>
        <strain evidence="1">YIM B02566</strain>
    </source>
</reference>
<evidence type="ECO:0000313" key="2">
    <source>
        <dbReference type="Proteomes" id="UP000616151"/>
    </source>
</evidence>
<dbReference type="Proteomes" id="UP000616151">
    <property type="component" value="Unassembled WGS sequence"/>
</dbReference>
<organism evidence="1 2">
    <name type="scientific">Taklimakanibacter albus</name>
    <dbReference type="NCBI Taxonomy" id="2800327"/>
    <lineage>
        <taxon>Bacteria</taxon>
        <taxon>Pseudomonadati</taxon>
        <taxon>Pseudomonadota</taxon>
        <taxon>Alphaproteobacteria</taxon>
        <taxon>Hyphomicrobiales</taxon>
        <taxon>Aestuariivirgaceae</taxon>
        <taxon>Taklimakanibacter</taxon>
    </lineage>
</organism>
<evidence type="ECO:0000313" key="1">
    <source>
        <dbReference type="EMBL" id="MBK1869507.1"/>
    </source>
</evidence>
<comment type="caution">
    <text evidence="1">The sequence shown here is derived from an EMBL/GenBank/DDBJ whole genome shotgun (WGS) entry which is preliminary data.</text>
</comment>
<accession>A0ACC5RA98</accession>